<dbReference type="Pfam" id="PF07707">
    <property type="entry name" value="BACK"/>
    <property type="match status" value="1"/>
</dbReference>
<dbReference type="Pfam" id="PF00651">
    <property type="entry name" value="BTB"/>
    <property type="match status" value="1"/>
</dbReference>
<dbReference type="InterPro" id="IPR011705">
    <property type="entry name" value="BACK"/>
</dbReference>
<dbReference type="PANTHER" id="PTHR24412">
    <property type="entry name" value="KELCH PROTEIN"/>
    <property type="match status" value="1"/>
</dbReference>
<reference evidence="7" key="1">
    <citation type="journal article" date="2017" name="bioRxiv">
        <title>Comparative analysis of the genomes of Stylophora pistillata and Acropora digitifera provides evidence for extensive differences between species of corals.</title>
        <authorList>
            <person name="Voolstra C.R."/>
            <person name="Li Y."/>
            <person name="Liew Y.J."/>
            <person name="Baumgarten S."/>
            <person name="Zoccola D."/>
            <person name="Flot J.-F."/>
            <person name="Tambutte S."/>
            <person name="Allemand D."/>
            <person name="Aranda M."/>
        </authorList>
    </citation>
    <scope>NUCLEOTIDE SEQUENCE [LARGE SCALE GENOMIC DNA]</scope>
</reference>
<evidence type="ECO:0000259" key="5">
    <source>
        <dbReference type="PROSITE" id="PS50097"/>
    </source>
</evidence>
<dbReference type="SMART" id="SM00875">
    <property type="entry name" value="BACK"/>
    <property type="match status" value="1"/>
</dbReference>
<dbReference type="Gene3D" id="3.30.710.10">
    <property type="entry name" value="Potassium Channel Kv1.1, Chain A"/>
    <property type="match status" value="1"/>
</dbReference>
<sequence>MDSSSTVIVEESLPKDILEVLDSMRRRKELSDVTLVVNAREIVAHKAILAACSPYFRAMFLSGFSEANEQKIHLKEVDSCAVQLIVDYFYTSELELNVYNVEEILRICVLFRLTTLVDHCETFLRRNLTPSNCIGLQFVADLFSLEELSQHANRIALWHFADVYKEDEFKKMPYKQLKELVMDDSLKVQSEEVVFEAVLQWINHDTRVRKDCVPDIMQYVRFPLMNLQYLNGNAAISKLTTEYRMCKELIREAISYQTAVESKSTSSLDNFRVRPRMASEEIFVIGGWSNGQKISSVQCFNVDTLEWTVVAGMSVAHVAREDYIRVVAAGDELYTVSRYKVGKYDPIANSWIQVATGPDVQCKWAGVCEYEGFIYAVGGHSSMCAKQFDTETMTWRSLPSMMYARYYPGVGVVEGKIYAVGGLDHLWAPLNTAERYDPHTNQWEAIASMSTARWSLGVAVLKGKIYAIGGSDNRESISNSVEMYDPEKDSWSQAVAPMNSGRRCLGVAVVNDTIYVVGGRVTNRIEYYDQEKNRWIVVGAVNTRCNFGCVALRIL</sequence>
<dbReference type="InterPro" id="IPR015915">
    <property type="entry name" value="Kelch-typ_b-propeller"/>
</dbReference>
<dbReference type="InterPro" id="IPR017096">
    <property type="entry name" value="BTB-kelch_protein"/>
</dbReference>
<dbReference type="SUPFAM" id="SSF54695">
    <property type="entry name" value="POZ domain"/>
    <property type="match status" value="1"/>
</dbReference>
<evidence type="ECO:0000313" key="6">
    <source>
        <dbReference type="EMBL" id="PFX29113.1"/>
    </source>
</evidence>
<comment type="caution">
    <text evidence="6">The sequence shown here is derived from an EMBL/GenBank/DDBJ whole genome shotgun (WGS) entry which is preliminary data.</text>
</comment>
<dbReference type="AlphaFoldDB" id="A0A2B4SJ49"/>
<organism evidence="6 7">
    <name type="scientific">Stylophora pistillata</name>
    <name type="common">Smooth cauliflower coral</name>
    <dbReference type="NCBI Taxonomy" id="50429"/>
    <lineage>
        <taxon>Eukaryota</taxon>
        <taxon>Metazoa</taxon>
        <taxon>Cnidaria</taxon>
        <taxon>Anthozoa</taxon>
        <taxon>Hexacorallia</taxon>
        <taxon>Scleractinia</taxon>
        <taxon>Astrocoeniina</taxon>
        <taxon>Pocilloporidae</taxon>
        <taxon>Stylophora</taxon>
    </lineage>
</organism>
<dbReference type="EMBL" id="LSMT01000071">
    <property type="protein sequence ID" value="PFX29113.1"/>
    <property type="molecule type" value="Genomic_DNA"/>
</dbReference>
<dbReference type="SUPFAM" id="SSF117281">
    <property type="entry name" value="Kelch motif"/>
    <property type="match status" value="1"/>
</dbReference>
<evidence type="ECO:0000256" key="2">
    <source>
        <dbReference type="ARBA" id="ARBA00022441"/>
    </source>
</evidence>
<dbReference type="OrthoDB" id="45365at2759"/>
<name>A0A2B4SJ49_STYPI</name>
<accession>A0A2B4SJ49</accession>
<dbReference type="PROSITE" id="PS50097">
    <property type="entry name" value="BTB"/>
    <property type="match status" value="1"/>
</dbReference>
<evidence type="ECO:0000313" key="7">
    <source>
        <dbReference type="Proteomes" id="UP000225706"/>
    </source>
</evidence>
<keyword evidence="7" id="KW-1185">Reference proteome</keyword>
<dbReference type="FunFam" id="1.25.40.420:FF:000001">
    <property type="entry name" value="Kelch-like family member 12"/>
    <property type="match status" value="1"/>
</dbReference>
<dbReference type="SMART" id="SM00612">
    <property type="entry name" value="Kelch"/>
    <property type="match status" value="5"/>
</dbReference>
<gene>
    <name evidence="6" type="primary">Klhl20</name>
    <name evidence="6" type="ORF">AWC38_SpisGene6178</name>
</gene>
<proteinExistence type="predicted"/>
<protein>
    <submittedName>
        <fullName evidence="6">Kelch-like protein 20</fullName>
    </submittedName>
</protein>
<dbReference type="Gene3D" id="1.25.40.420">
    <property type="match status" value="1"/>
</dbReference>
<dbReference type="InterPro" id="IPR000210">
    <property type="entry name" value="BTB/POZ_dom"/>
</dbReference>
<keyword evidence="4" id="KW-0833">Ubl conjugation pathway</keyword>
<keyword evidence="2" id="KW-0880">Kelch repeat</keyword>
<dbReference type="InterPro" id="IPR011333">
    <property type="entry name" value="SKP1/BTB/POZ_sf"/>
</dbReference>
<dbReference type="Gene3D" id="2.120.10.80">
    <property type="entry name" value="Kelch-type beta propeller"/>
    <property type="match status" value="2"/>
</dbReference>
<dbReference type="PIRSF" id="PIRSF037037">
    <property type="entry name" value="Kelch-like_protein_gigaxonin"/>
    <property type="match status" value="1"/>
</dbReference>
<evidence type="ECO:0000256" key="1">
    <source>
        <dbReference type="ARBA" id="ARBA00004906"/>
    </source>
</evidence>
<comment type="pathway">
    <text evidence="1">Protein modification; protein ubiquitination.</text>
</comment>
<dbReference type="Pfam" id="PF01344">
    <property type="entry name" value="Kelch_1"/>
    <property type="match status" value="4"/>
</dbReference>
<evidence type="ECO:0000256" key="4">
    <source>
        <dbReference type="ARBA" id="ARBA00022786"/>
    </source>
</evidence>
<dbReference type="InterPro" id="IPR006652">
    <property type="entry name" value="Kelch_1"/>
</dbReference>
<feature type="domain" description="BTB" evidence="5">
    <location>
        <begin position="31"/>
        <end position="98"/>
    </location>
</feature>
<dbReference type="PANTHER" id="PTHR24412:SF451">
    <property type="entry name" value="KELCH-LIKE PROTEIN 20"/>
    <property type="match status" value="1"/>
</dbReference>
<evidence type="ECO:0000256" key="3">
    <source>
        <dbReference type="ARBA" id="ARBA00022737"/>
    </source>
</evidence>
<keyword evidence="3" id="KW-0677">Repeat</keyword>
<dbReference type="SMART" id="SM00225">
    <property type="entry name" value="BTB"/>
    <property type="match status" value="1"/>
</dbReference>
<dbReference type="Proteomes" id="UP000225706">
    <property type="component" value="Unassembled WGS sequence"/>
</dbReference>